<dbReference type="STRING" id="1306947.J120_04965"/>
<protein>
    <submittedName>
        <fullName evidence="1">Uncharacterized protein</fullName>
    </submittedName>
</protein>
<sequence>MKLRLWYLHGACALVLISGNKVIAYEPSYGPYNEISTSFNLDEATSFIETTGAEFHVEPPTPVQAKLRSVGLALGKPFIPLASRMMDFKDQMVSYVSRFLGFVVSRLAFGATTPVIVEEVTQEPTIDQDVANCA</sequence>
<evidence type="ECO:0000313" key="2">
    <source>
        <dbReference type="Proteomes" id="UP000032214"/>
    </source>
</evidence>
<organism evidence="1 2">
    <name type="scientific">candidate division TM6 bacterium JCVI TM6SC1</name>
    <dbReference type="NCBI Taxonomy" id="1306947"/>
    <lineage>
        <taxon>Bacteria</taxon>
        <taxon>Candidatus Babelota</taxon>
        <taxon>Vermiphilus</taxon>
    </lineage>
</organism>
<accession>A0A0D2JD76</accession>
<evidence type="ECO:0000313" key="1">
    <source>
        <dbReference type="EMBL" id="KIX84921.1"/>
    </source>
</evidence>
<dbReference type="EMBL" id="ARQD01000005">
    <property type="protein sequence ID" value="KIX84921.1"/>
    <property type="molecule type" value="Genomic_DNA"/>
</dbReference>
<dbReference type="Proteomes" id="UP000032214">
    <property type="component" value="Unassembled WGS sequence"/>
</dbReference>
<name>A0A0D2JD76_9BACT</name>
<dbReference type="AlphaFoldDB" id="A0A0D2JD76"/>
<reference evidence="1 2" key="1">
    <citation type="journal article" date="2013" name="Proc. Natl. Acad. Sci. U.S.A.">
        <title>Candidate phylum TM6 genome recovered from a hospital sink biofilm provides genomic insights into this uncultivated phylum.</title>
        <authorList>
            <person name="McLean J.S."/>
            <person name="Lombardo M.J."/>
            <person name="Badger J.H."/>
            <person name="Edlund A."/>
            <person name="Novotny M."/>
            <person name="Yee-Greenbaum J."/>
            <person name="Vyahhi N."/>
            <person name="Hall A.P."/>
            <person name="Yang Y."/>
            <person name="Dupont C.L."/>
            <person name="Ziegler M.G."/>
            <person name="Chitsaz H."/>
            <person name="Allen A.E."/>
            <person name="Yooseph S."/>
            <person name="Tesler G."/>
            <person name="Pevzner P.A."/>
            <person name="Friedman R.M."/>
            <person name="Nealson K.H."/>
            <person name="Venter J.C."/>
            <person name="Lasken R.S."/>
        </authorList>
    </citation>
    <scope>NUCLEOTIDE SEQUENCE [LARGE SCALE GENOMIC DNA]</scope>
    <source>
        <strain evidence="1 2">TM6SC1</strain>
    </source>
</reference>
<proteinExistence type="predicted"/>
<keyword evidence="2" id="KW-1185">Reference proteome</keyword>
<comment type="caution">
    <text evidence="1">The sequence shown here is derived from an EMBL/GenBank/DDBJ whole genome shotgun (WGS) entry which is preliminary data.</text>
</comment>
<gene>
    <name evidence="1" type="ORF">J120_04965</name>
</gene>